<dbReference type="InterPro" id="IPR000917">
    <property type="entry name" value="Sulfatase_N"/>
</dbReference>
<dbReference type="CDD" id="cd16148">
    <property type="entry name" value="sulfatase_like"/>
    <property type="match status" value="1"/>
</dbReference>
<dbReference type="Pfam" id="PF00884">
    <property type="entry name" value="Sulfatase"/>
    <property type="match status" value="1"/>
</dbReference>
<feature type="domain" description="Sulfatase N-terminal" evidence="1">
    <location>
        <begin position="4"/>
        <end position="342"/>
    </location>
</feature>
<dbReference type="PANTHER" id="PTHR43751:SF3">
    <property type="entry name" value="SULFATASE N-TERMINAL DOMAIN-CONTAINING PROTEIN"/>
    <property type="match status" value="1"/>
</dbReference>
<comment type="caution">
    <text evidence="2">The sequence shown here is derived from an EMBL/GenBank/DDBJ whole genome shotgun (WGS) entry which is preliminary data.</text>
</comment>
<dbReference type="AlphaFoldDB" id="A0ABD5RW02"/>
<dbReference type="SUPFAM" id="SSF53649">
    <property type="entry name" value="Alkaline phosphatase-like"/>
    <property type="match status" value="1"/>
</dbReference>
<evidence type="ECO:0000313" key="2">
    <source>
        <dbReference type="EMBL" id="MFC6723326.1"/>
    </source>
</evidence>
<name>A0ABD5RW02_9EURY</name>
<dbReference type="Proteomes" id="UP001596328">
    <property type="component" value="Unassembled WGS sequence"/>
</dbReference>
<dbReference type="PANTHER" id="PTHR43751">
    <property type="entry name" value="SULFATASE"/>
    <property type="match status" value="1"/>
</dbReference>
<organism evidence="2 3">
    <name type="scientific">Halobium palmae</name>
    <dbReference type="NCBI Taxonomy" id="1776492"/>
    <lineage>
        <taxon>Archaea</taxon>
        <taxon>Methanobacteriati</taxon>
        <taxon>Methanobacteriota</taxon>
        <taxon>Stenosarchaea group</taxon>
        <taxon>Halobacteria</taxon>
        <taxon>Halobacteriales</taxon>
        <taxon>Haloferacaceae</taxon>
        <taxon>Halobium</taxon>
    </lineage>
</organism>
<accession>A0ABD5RW02</accession>
<evidence type="ECO:0000313" key="3">
    <source>
        <dbReference type="Proteomes" id="UP001596328"/>
    </source>
</evidence>
<dbReference type="InterPro" id="IPR017850">
    <property type="entry name" value="Alkaline_phosphatase_core_sf"/>
</dbReference>
<reference evidence="2 3" key="1">
    <citation type="journal article" date="2019" name="Int. J. Syst. Evol. Microbiol.">
        <title>The Global Catalogue of Microorganisms (GCM) 10K type strain sequencing project: providing services to taxonomists for standard genome sequencing and annotation.</title>
        <authorList>
            <consortium name="The Broad Institute Genomics Platform"/>
            <consortium name="The Broad Institute Genome Sequencing Center for Infectious Disease"/>
            <person name="Wu L."/>
            <person name="Ma J."/>
        </authorList>
    </citation>
    <scope>NUCLEOTIDE SEQUENCE [LARGE SCALE GENOMIC DNA]</scope>
    <source>
        <strain evidence="2 3">NBRC 111368</strain>
    </source>
</reference>
<gene>
    <name evidence="2" type="ORF">ACFQE1_02730</name>
</gene>
<dbReference type="Gene3D" id="3.40.720.10">
    <property type="entry name" value="Alkaline Phosphatase, subunit A"/>
    <property type="match status" value="1"/>
</dbReference>
<evidence type="ECO:0000259" key="1">
    <source>
        <dbReference type="Pfam" id="PF00884"/>
    </source>
</evidence>
<proteinExistence type="predicted"/>
<protein>
    <submittedName>
        <fullName evidence="2">Sulfatase</fullName>
    </submittedName>
</protein>
<dbReference type="InterPro" id="IPR052701">
    <property type="entry name" value="GAG_Ulvan_Degrading_Sulfatases"/>
</dbReference>
<sequence length="468" mass="52343">MPRPNIIWLTLESARADRTTMGGHYRDTTPNLSRIAASSNGVWFPNCFSHARWTPESTTSILTSTYSSTHRVGFEGSDPGKIPAELQTVPERLSERGYRTAMVTGNGYTTSSIGLAERFDDFDFPMGEDLRSIEGISTAIEYLTDFGTYGVAELSPTKLKRAVVPLLRAVVLKRRLKNLAQSDEPFFLYAHMNNLHSPYRPPPSFLKPFADDFRMTREQAVRFAQHVNDTIIDQTAHGSRFTPDEWAALKATYDGEFAFADALVGDVFTLSRRLDLSDTIFVVTGDHGELFGEQNLVSHNLVLHDGLTNVPMVVHGLPSLAERSNDIVGHVDVMRTLLERAGASVDGTHGIDLATETSEYAITQRGSTAEILSNLVEYNPDFDTERFHEGELSCIRSAEFKYQRSADRAELFRLPDETTDVSENYPDIAARLDAELDRRVSDTASYDRSKDAEFTDAMEEQLRDLGYL</sequence>
<dbReference type="EMBL" id="JBHSWU010000011">
    <property type="protein sequence ID" value="MFC6723326.1"/>
    <property type="molecule type" value="Genomic_DNA"/>
</dbReference>
<keyword evidence="3" id="KW-1185">Reference proteome</keyword>